<dbReference type="GO" id="GO:0003677">
    <property type="term" value="F:DNA binding"/>
    <property type="evidence" value="ECO:0007669"/>
    <property type="project" value="InterPro"/>
</dbReference>
<dbReference type="Gene3D" id="3.30.450.180">
    <property type="match status" value="1"/>
</dbReference>
<evidence type="ECO:0000313" key="2">
    <source>
        <dbReference type="EMBL" id="TQL96450.1"/>
    </source>
</evidence>
<dbReference type="SMART" id="SM00530">
    <property type="entry name" value="HTH_XRE"/>
    <property type="match status" value="1"/>
</dbReference>
<dbReference type="InterPro" id="IPR010982">
    <property type="entry name" value="Lambda_DNA-bd_dom_sf"/>
</dbReference>
<dbReference type="InterPro" id="IPR041413">
    <property type="entry name" value="MLTR_LBD"/>
</dbReference>
<dbReference type="Pfam" id="PF17765">
    <property type="entry name" value="MLTR_LBD"/>
    <property type="match status" value="1"/>
</dbReference>
<keyword evidence="3" id="KW-1185">Reference proteome</keyword>
<dbReference type="Proteomes" id="UP000316096">
    <property type="component" value="Unassembled WGS sequence"/>
</dbReference>
<dbReference type="AlphaFoldDB" id="A0A543CHF8"/>
<accession>A0A543CHF8</accession>
<dbReference type="RefSeq" id="WP_141955305.1">
    <property type="nucleotide sequence ID" value="NZ_VFOZ01000001.1"/>
</dbReference>
<evidence type="ECO:0000313" key="3">
    <source>
        <dbReference type="Proteomes" id="UP000316096"/>
    </source>
</evidence>
<dbReference type="Pfam" id="PF13560">
    <property type="entry name" value="HTH_31"/>
    <property type="match status" value="1"/>
</dbReference>
<dbReference type="EMBL" id="VFOZ01000001">
    <property type="protein sequence ID" value="TQL96450.1"/>
    <property type="molecule type" value="Genomic_DNA"/>
</dbReference>
<dbReference type="SUPFAM" id="SSF47413">
    <property type="entry name" value="lambda repressor-like DNA-binding domains"/>
    <property type="match status" value="1"/>
</dbReference>
<reference evidence="2 3" key="1">
    <citation type="submission" date="2019-06" db="EMBL/GenBank/DDBJ databases">
        <title>Sequencing the genomes of 1000 actinobacteria strains.</title>
        <authorList>
            <person name="Klenk H.-P."/>
        </authorList>
    </citation>
    <scope>NUCLEOTIDE SEQUENCE [LARGE SCALE GENOMIC DNA]</scope>
    <source>
        <strain evidence="2 3">DSM 102200</strain>
    </source>
</reference>
<protein>
    <submittedName>
        <fullName evidence="2">Xre family transcriptional regulator</fullName>
    </submittedName>
</protein>
<dbReference type="CDD" id="cd00093">
    <property type="entry name" value="HTH_XRE"/>
    <property type="match status" value="1"/>
</dbReference>
<feature type="domain" description="HTH cro/C1-type" evidence="1">
    <location>
        <begin position="34"/>
        <end position="81"/>
    </location>
</feature>
<dbReference type="PANTHER" id="PTHR35010:SF2">
    <property type="entry name" value="BLL4672 PROTEIN"/>
    <property type="match status" value="1"/>
</dbReference>
<organism evidence="2 3">
    <name type="scientific">Actinoallomurus bryophytorum</name>
    <dbReference type="NCBI Taxonomy" id="1490222"/>
    <lineage>
        <taxon>Bacteria</taxon>
        <taxon>Bacillati</taxon>
        <taxon>Actinomycetota</taxon>
        <taxon>Actinomycetes</taxon>
        <taxon>Streptosporangiales</taxon>
        <taxon>Thermomonosporaceae</taxon>
        <taxon>Actinoallomurus</taxon>
    </lineage>
</organism>
<dbReference type="OrthoDB" id="4336585at2"/>
<dbReference type="PANTHER" id="PTHR35010">
    <property type="entry name" value="BLL4672 PROTEIN-RELATED"/>
    <property type="match status" value="1"/>
</dbReference>
<proteinExistence type="predicted"/>
<evidence type="ECO:0000259" key="1">
    <source>
        <dbReference type="PROSITE" id="PS50943"/>
    </source>
</evidence>
<dbReference type="InterPro" id="IPR001387">
    <property type="entry name" value="Cro/C1-type_HTH"/>
</dbReference>
<dbReference type="PROSITE" id="PS50943">
    <property type="entry name" value="HTH_CROC1"/>
    <property type="match status" value="1"/>
</dbReference>
<comment type="caution">
    <text evidence="2">The sequence shown here is derived from an EMBL/GenBank/DDBJ whole genome shotgun (WGS) entry which is preliminary data.</text>
</comment>
<gene>
    <name evidence="2" type="ORF">FB559_1979</name>
</gene>
<name>A0A543CHF8_9ACTN</name>
<sequence length="288" mass="32085">MDVELGEFLRACRGRLRPADVGLPQPTSRRRVTGLRREELAQLAGVSADYYTRLEQGRNRTASPAVLDALARALRLDDTARSHLFDLAGPALAQPRRDLPCAQRVRPVTVRLLEVLDGARCPAFVLGRRTDVLFTNRLAAALITDFDARPAPERNYGRFVFLDPYARKLYPDWDEVVANVAAMLRLDAGRNPGDPWLGKLVEDLSAASEPFRRYWAAHQVHAHTEGPKRYRHPVVGDLTVTYQALMITGADDQELIVYTTEPGSASETAIRHLSGWESPAAWGGKPRQ</sequence>
<dbReference type="Gene3D" id="1.10.260.40">
    <property type="entry name" value="lambda repressor-like DNA-binding domains"/>
    <property type="match status" value="1"/>
</dbReference>